<protein>
    <recommendedName>
        <fullName evidence="5">WD40 repeat domain-containing protein</fullName>
    </recommendedName>
</protein>
<evidence type="ECO:0000256" key="1">
    <source>
        <dbReference type="SAM" id="MobiDB-lite"/>
    </source>
</evidence>
<dbReference type="SUPFAM" id="SSF50969">
    <property type="entry name" value="YVTN repeat-like/Quinoprotein amine dehydrogenase"/>
    <property type="match status" value="1"/>
</dbReference>
<feature type="transmembrane region" description="Helical" evidence="2">
    <location>
        <begin position="44"/>
        <end position="64"/>
    </location>
</feature>
<evidence type="ECO:0000256" key="2">
    <source>
        <dbReference type="SAM" id="Phobius"/>
    </source>
</evidence>
<gene>
    <name evidence="3" type="ORF">ACFQO6_16860</name>
</gene>
<keyword evidence="2" id="KW-1133">Transmembrane helix</keyword>
<evidence type="ECO:0000313" key="4">
    <source>
        <dbReference type="Proteomes" id="UP001596524"/>
    </source>
</evidence>
<keyword evidence="4" id="KW-1185">Reference proteome</keyword>
<dbReference type="EMBL" id="JBHTCH010000020">
    <property type="protein sequence ID" value="MFC7361946.1"/>
    <property type="molecule type" value="Genomic_DNA"/>
</dbReference>
<reference evidence="4" key="1">
    <citation type="journal article" date="2019" name="Int. J. Syst. Evol. Microbiol.">
        <title>The Global Catalogue of Microorganisms (GCM) 10K type strain sequencing project: providing services to taxonomists for standard genome sequencing and annotation.</title>
        <authorList>
            <consortium name="The Broad Institute Genomics Platform"/>
            <consortium name="The Broad Institute Genome Sequencing Center for Infectious Disease"/>
            <person name="Wu L."/>
            <person name="Ma J."/>
        </authorList>
    </citation>
    <scope>NUCLEOTIDE SEQUENCE [LARGE SCALE GENOMIC DNA]</scope>
    <source>
        <strain evidence="4">FCH27</strain>
    </source>
</reference>
<organism evidence="3 4">
    <name type="scientific">Nocardioides astragali</name>
    <dbReference type="NCBI Taxonomy" id="1776736"/>
    <lineage>
        <taxon>Bacteria</taxon>
        <taxon>Bacillati</taxon>
        <taxon>Actinomycetota</taxon>
        <taxon>Actinomycetes</taxon>
        <taxon>Propionibacteriales</taxon>
        <taxon>Nocardioidaceae</taxon>
        <taxon>Nocardioides</taxon>
    </lineage>
</organism>
<name>A0ABW2N7B0_9ACTN</name>
<dbReference type="RefSeq" id="WP_255892381.1">
    <property type="nucleotide sequence ID" value="NZ_JAFMZM010000006.1"/>
</dbReference>
<dbReference type="Proteomes" id="UP001596524">
    <property type="component" value="Unassembled WGS sequence"/>
</dbReference>
<accession>A0ABW2N7B0</accession>
<dbReference type="InterPro" id="IPR011044">
    <property type="entry name" value="Quino_amine_DH_bsu"/>
</dbReference>
<sequence length="408" mass="43383">MNSTPLEDQVHDALHRQVDPMQHSPLTVTDVRQRARLIQRRRTIAAGAAVAAALAVAVPVGLAMDGPARRSDVPPATQTPTITGPVRIDPRSASVGDPPHVTLVDATTRTLVAGGEEYVLPESYDQITRYRDGWIAVFDDQRAPTLHILDSRFDVVEYVLNASALTVTDDGSRVAYTNHDGYRWVVVDNEVTGEQAERTTALPNGSVEARVRTVGFLPDDGLVAAQTDPADGTETTFIVTPEGTTKPLPGLIEAVSASPATGMVAGLTSVDMESAQSCSALVDGRDSNGDAAWETCDHQLGAFSPDGQHLVGLAEYFDGPGSPSLSILDATTGEPVIDFELTAAPQRVVAIAPEVVWEDDQTLLATYIDGTEQYVVRLGLDGTVERVAGPVTNDDSTLSLRLTPGRID</sequence>
<evidence type="ECO:0000313" key="3">
    <source>
        <dbReference type="EMBL" id="MFC7361946.1"/>
    </source>
</evidence>
<feature type="region of interest" description="Disordered" evidence="1">
    <location>
        <begin position="66"/>
        <end position="98"/>
    </location>
</feature>
<comment type="caution">
    <text evidence="3">The sequence shown here is derived from an EMBL/GenBank/DDBJ whole genome shotgun (WGS) entry which is preliminary data.</text>
</comment>
<keyword evidence="2" id="KW-0472">Membrane</keyword>
<evidence type="ECO:0008006" key="5">
    <source>
        <dbReference type="Google" id="ProtNLM"/>
    </source>
</evidence>
<keyword evidence="2" id="KW-0812">Transmembrane</keyword>
<proteinExistence type="predicted"/>